<evidence type="ECO:0000256" key="1">
    <source>
        <dbReference type="ARBA" id="ARBA00001946"/>
    </source>
</evidence>
<evidence type="ECO:0000256" key="6">
    <source>
        <dbReference type="RuleBase" id="RU004466"/>
    </source>
</evidence>
<accession>A0ABX2EPH9</accession>
<dbReference type="SUPFAM" id="SSF48576">
    <property type="entry name" value="Terpenoid synthases"/>
    <property type="match status" value="2"/>
</dbReference>
<evidence type="ECO:0000313" key="9">
    <source>
        <dbReference type="Proteomes" id="UP000737171"/>
    </source>
</evidence>
<keyword evidence="4" id="KW-0479">Metal-binding</keyword>
<feature type="region of interest" description="Disordered" evidence="7">
    <location>
        <begin position="138"/>
        <end position="166"/>
    </location>
</feature>
<dbReference type="Proteomes" id="UP000737171">
    <property type="component" value="Unassembled WGS sequence"/>
</dbReference>
<feature type="compositionally biased region" description="Basic and acidic residues" evidence="7">
    <location>
        <begin position="155"/>
        <end position="166"/>
    </location>
</feature>
<dbReference type="Pfam" id="PF00348">
    <property type="entry name" value="polyprenyl_synt"/>
    <property type="match status" value="1"/>
</dbReference>
<comment type="cofactor">
    <cofactor evidence="1">
        <name>Mg(2+)</name>
        <dbReference type="ChEBI" id="CHEBI:18420"/>
    </cofactor>
</comment>
<dbReference type="InterPro" id="IPR008949">
    <property type="entry name" value="Isoprenoid_synthase_dom_sf"/>
</dbReference>
<organism evidence="8 9">
    <name type="scientific">Pseudaquabacterium terrae</name>
    <dbReference type="NCBI Taxonomy" id="2732868"/>
    <lineage>
        <taxon>Bacteria</taxon>
        <taxon>Pseudomonadati</taxon>
        <taxon>Pseudomonadota</taxon>
        <taxon>Betaproteobacteria</taxon>
        <taxon>Burkholderiales</taxon>
        <taxon>Sphaerotilaceae</taxon>
        <taxon>Pseudaquabacterium</taxon>
    </lineage>
</organism>
<protein>
    <submittedName>
        <fullName evidence="8">Polyprenyl synthetase family protein</fullName>
    </submittedName>
</protein>
<dbReference type="Gene3D" id="1.10.600.10">
    <property type="entry name" value="Farnesyl Diphosphate Synthase"/>
    <property type="match status" value="1"/>
</dbReference>
<dbReference type="InterPro" id="IPR000092">
    <property type="entry name" value="Polyprenyl_synt"/>
</dbReference>
<name>A0ABX2EPH9_9BURK</name>
<evidence type="ECO:0000313" key="8">
    <source>
        <dbReference type="EMBL" id="NRF70607.1"/>
    </source>
</evidence>
<reference evidence="8 9" key="1">
    <citation type="submission" date="2020-05" db="EMBL/GenBank/DDBJ databases">
        <title>Aquincola sp. isolate from soil.</title>
        <authorList>
            <person name="Han J."/>
            <person name="Kim D.-U."/>
        </authorList>
    </citation>
    <scope>NUCLEOTIDE SEQUENCE [LARGE SCALE GENOMIC DNA]</scope>
    <source>
        <strain evidence="8 9">S2</strain>
    </source>
</reference>
<keyword evidence="9" id="KW-1185">Reference proteome</keyword>
<gene>
    <name evidence="8" type="ORF">HLB44_26745</name>
</gene>
<comment type="caution">
    <text evidence="8">The sequence shown here is derived from an EMBL/GenBank/DDBJ whole genome shotgun (WGS) entry which is preliminary data.</text>
</comment>
<comment type="similarity">
    <text evidence="2 6">Belongs to the FPP/GGPP synthase family.</text>
</comment>
<dbReference type="EMBL" id="JABRWJ010000009">
    <property type="protein sequence ID" value="NRF70607.1"/>
    <property type="molecule type" value="Genomic_DNA"/>
</dbReference>
<keyword evidence="5" id="KW-0460">Magnesium</keyword>
<keyword evidence="3 6" id="KW-0808">Transferase</keyword>
<evidence type="ECO:0000256" key="5">
    <source>
        <dbReference type="ARBA" id="ARBA00022842"/>
    </source>
</evidence>
<dbReference type="PANTHER" id="PTHR12001">
    <property type="entry name" value="GERANYLGERANYL PYROPHOSPHATE SYNTHASE"/>
    <property type="match status" value="1"/>
</dbReference>
<evidence type="ECO:0000256" key="2">
    <source>
        <dbReference type="ARBA" id="ARBA00006706"/>
    </source>
</evidence>
<sequence>MPMASVTPQEVIREVGLESEWSRLRQRVMHWVGHSDPDLRPMLKQQFEGSSKYFRPLTVFACHRAVSSEPVSERVLIAAQAVEMFHNVTLIVDDLVDGSPTRRDKLTLHAKYGPLTAWMVAGYIDACANDLLASRMPDESADLRGDDDETRARRRDGLFDGSDGRAAKDRASASVLAPRRFDTRRDWEPINLAGPVRFDLRLLSELKKRLAIAECVQWHNRKGGVLRPGKKRSMRMLGLADWRYLAREDTGSMFEICACLGARSQRYRRFGRLLGMLYHGCDDVADVRALKRLGGGGEEDLEEGILTLPAALAIQHSERIRALHAKPKRTPRELKTLRAALVEQLPQAAQELDAIRRQVEVEAQRLGVRNAAQMHRLIDHVRQLAPADDGERAA</sequence>
<evidence type="ECO:0000256" key="4">
    <source>
        <dbReference type="ARBA" id="ARBA00022723"/>
    </source>
</evidence>
<evidence type="ECO:0000256" key="3">
    <source>
        <dbReference type="ARBA" id="ARBA00022679"/>
    </source>
</evidence>
<proteinExistence type="inferred from homology"/>
<dbReference type="RefSeq" id="WP_173130096.1">
    <property type="nucleotide sequence ID" value="NZ_JABRWJ010000009.1"/>
</dbReference>
<dbReference type="PANTHER" id="PTHR12001:SF85">
    <property type="entry name" value="SHORT CHAIN ISOPRENYL DIPHOSPHATE SYNTHASE"/>
    <property type="match status" value="1"/>
</dbReference>
<evidence type="ECO:0000256" key="7">
    <source>
        <dbReference type="SAM" id="MobiDB-lite"/>
    </source>
</evidence>